<sequence length="146" mass="16254">MEEDVLTVLTQFITYHTKTDLVNTEFGTDCEHSVGSCIDFDLSKCEEYDYEGLEAISKERERVQKHELQSISIIPAVSVVKVSIVNDGKILIGKISSSTLAYYNEDIAAAIMTLSSSDLMAYIDCGGPLEDLIGWVKMRLHEKNLA</sequence>
<dbReference type="Proteomes" id="UP000222542">
    <property type="component" value="Unassembled WGS sequence"/>
</dbReference>
<dbReference type="EMBL" id="AYRZ02000005">
    <property type="protein sequence ID" value="PHT81683.1"/>
    <property type="molecule type" value="Genomic_DNA"/>
</dbReference>
<dbReference type="STRING" id="4072.A0A2G2ZI79"/>
<protein>
    <submittedName>
        <fullName evidence="1">Uncharacterized protein</fullName>
    </submittedName>
</protein>
<proteinExistence type="predicted"/>
<comment type="caution">
    <text evidence="1">The sequence shown here is derived from an EMBL/GenBank/DDBJ whole genome shotgun (WGS) entry which is preliminary data.</text>
</comment>
<reference evidence="1 2" key="1">
    <citation type="journal article" date="2014" name="Nat. Genet.">
        <title>Genome sequence of the hot pepper provides insights into the evolution of pungency in Capsicum species.</title>
        <authorList>
            <person name="Kim S."/>
            <person name="Park M."/>
            <person name="Yeom S.I."/>
            <person name="Kim Y.M."/>
            <person name="Lee J.M."/>
            <person name="Lee H.A."/>
            <person name="Seo E."/>
            <person name="Choi J."/>
            <person name="Cheong K."/>
            <person name="Kim K.T."/>
            <person name="Jung K."/>
            <person name="Lee G.W."/>
            <person name="Oh S.K."/>
            <person name="Bae C."/>
            <person name="Kim S.B."/>
            <person name="Lee H.Y."/>
            <person name="Kim S.Y."/>
            <person name="Kim M.S."/>
            <person name="Kang B.C."/>
            <person name="Jo Y.D."/>
            <person name="Yang H.B."/>
            <person name="Jeong H.J."/>
            <person name="Kang W.H."/>
            <person name="Kwon J.K."/>
            <person name="Shin C."/>
            <person name="Lim J.Y."/>
            <person name="Park J.H."/>
            <person name="Huh J.H."/>
            <person name="Kim J.S."/>
            <person name="Kim B.D."/>
            <person name="Cohen O."/>
            <person name="Paran I."/>
            <person name="Suh M.C."/>
            <person name="Lee S.B."/>
            <person name="Kim Y.K."/>
            <person name="Shin Y."/>
            <person name="Noh S.J."/>
            <person name="Park J."/>
            <person name="Seo Y.S."/>
            <person name="Kwon S.Y."/>
            <person name="Kim H.A."/>
            <person name="Park J.M."/>
            <person name="Kim H.J."/>
            <person name="Choi S.B."/>
            <person name="Bosland P.W."/>
            <person name="Reeves G."/>
            <person name="Jo S.H."/>
            <person name="Lee B.W."/>
            <person name="Cho H.T."/>
            <person name="Choi H.S."/>
            <person name="Lee M.S."/>
            <person name="Yu Y."/>
            <person name="Do Choi Y."/>
            <person name="Park B.S."/>
            <person name="van Deynze A."/>
            <person name="Ashrafi H."/>
            <person name="Hill T."/>
            <person name="Kim W.T."/>
            <person name="Pai H.S."/>
            <person name="Ahn H.K."/>
            <person name="Yeam I."/>
            <person name="Giovannoni J.J."/>
            <person name="Rose J.K."/>
            <person name="Sorensen I."/>
            <person name="Lee S.J."/>
            <person name="Kim R.W."/>
            <person name="Choi I.Y."/>
            <person name="Choi B.S."/>
            <person name="Lim J.S."/>
            <person name="Lee Y.H."/>
            <person name="Choi D."/>
        </authorList>
    </citation>
    <scope>NUCLEOTIDE SEQUENCE [LARGE SCALE GENOMIC DNA]</scope>
    <source>
        <strain evidence="2">cv. CM334</strain>
    </source>
</reference>
<accession>A0A2G2ZI79</accession>
<reference evidence="1 2" key="2">
    <citation type="journal article" date="2017" name="Genome Biol.">
        <title>New reference genome sequences of hot pepper reveal the massive evolution of plant disease-resistance genes by retroduplication.</title>
        <authorList>
            <person name="Kim S."/>
            <person name="Park J."/>
            <person name="Yeom S.I."/>
            <person name="Kim Y.M."/>
            <person name="Seo E."/>
            <person name="Kim K.T."/>
            <person name="Kim M.S."/>
            <person name="Lee J.M."/>
            <person name="Cheong K."/>
            <person name="Shin H.S."/>
            <person name="Kim S.B."/>
            <person name="Han K."/>
            <person name="Lee J."/>
            <person name="Park M."/>
            <person name="Lee H.A."/>
            <person name="Lee H.Y."/>
            <person name="Lee Y."/>
            <person name="Oh S."/>
            <person name="Lee J.H."/>
            <person name="Choi E."/>
            <person name="Choi E."/>
            <person name="Lee S.E."/>
            <person name="Jeon J."/>
            <person name="Kim H."/>
            <person name="Choi G."/>
            <person name="Song H."/>
            <person name="Lee J."/>
            <person name="Lee S.C."/>
            <person name="Kwon J.K."/>
            <person name="Lee H.Y."/>
            <person name="Koo N."/>
            <person name="Hong Y."/>
            <person name="Kim R.W."/>
            <person name="Kang W.H."/>
            <person name="Huh J.H."/>
            <person name="Kang B.C."/>
            <person name="Yang T.J."/>
            <person name="Lee Y.H."/>
            <person name="Bennetzen J.L."/>
            <person name="Choi D."/>
        </authorList>
    </citation>
    <scope>NUCLEOTIDE SEQUENCE [LARGE SCALE GENOMIC DNA]</scope>
    <source>
        <strain evidence="2">cv. CM334</strain>
    </source>
</reference>
<name>A0A2G2ZI79_CAPAN</name>
<keyword evidence="2" id="KW-1185">Reference proteome</keyword>
<organism evidence="1 2">
    <name type="scientific">Capsicum annuum</name>
    <name type="common">Capsicum pepper</name>
    <dbReference type="NCBI Taxonomy" id="4072"/>
    <lineage>
        <taxon>Eukaryota</taxon>
        <taxon>Viridiplantae</taxon>
        <taxon>Streptophyta</taxon>
        <taxon>Embryophyta</taxon>
        <taxon>Tracheophyta</taxon>
        <taxon>Spermatophyta</taxon>
        <taxon>Magnoliopsida</taxon>
        <taxon>eudicotyledons</taxon>
        <taxon>Gunneridae</taxon>
        <taxon>Pentapetalae</taxon>
        <taxon>asterids</taxon>
        <taxon>lamiids</taxon>
        <taxon>Solanales</taxon>
        <taxon>Solanaceae</taxon>
        <taxon>Solanoideae</taxon>
        <taxon>Capsiceae</taxon>
        <taxon>Capsicum</taxon>
    </lineage>
</organism>
<dbReference type="AlphaFoldDB" id="A0A2G2ZI79"/>
<evidence type="ECO:0000313" key="1">
    <source>
        <dbReference type="EMBL" id="PHT81683.1"/>
    </source>
</evidence>
<evidence type="ECO:0000313" key="2">
    <source>
        <dbReference type="Proteomes" id="UP000222542"/>
    </source>
</evidence>
<gene>
    <name evidence="1" type="ORF">T459_14698</name>
</gene>
<dbReference type="Gramene" id="PHT81683">
    <property type="protein sequence ID" value="PHT81683"/>
    <property type="gene ID" value="T459_14698"/>
</dbReference>